<proteinExistence type="predicted"/>
<name>A0A5N5SKZ5_9CRUS</name>
<dbReference type="InterPro" id="IPR018170">
    <property type="entry name" value="Aldo/ket_reductase_CS"/>
</dbReference>
<dbReference type="PROSITE" id="PS00798">
    <property type="entry name" value="ALDOKETO_REDUCTASE_1"/>
    <property type="match status" value="1"/>
</dbReference>
<dbReference type="EMBL" id="SEYY01023589">
    <property type="protein sequence ID" value="KAB7494764.1"/>
    <property type="molecule type" value="Genomic_DNA"/>
</dbReference>
<dbReference type="PANTHER" id="PTHR11732">
    <property type="entry name" value="ALDO/KETO REDUCTASE"/>
    <property type="match status" value="1"/>
</dbReference>
<organism evidence="2 3">
    <name type="scientific">Armadillidium nasatum</name>
    <dbReference type="NCBI Taxonomy" id="96803"/>
    <lineage>
        <taxon>Eukaryota</taxon>
        <taxon>Metazoa</taxon>
        <taxon>Ecdysozoa</taxon>
        <taxon>Arthropoda</taxon>
        <taxon>Crustacea</taxon>
        <taxon>Multicrustacea</taxon>
        <taxon>Malacostraca</taxon>
        <taxon>Eumalacostraca</taxon>
        <taxon>Peracarida</taxon>
        <taxon>Isopoda</taxon>
        <taxon>Oniscidea</taxon>
        <taxon>Crinocheta</taxon>
        <taxon>Armadillidiidae</taxon>
        <taxon>Armadillidium</taxon>
    </lineage>
</organism>
<dbReference type="OrthoDB" id="416253at2759"/>
<feature type="domain" description="NADP-dependent oxidoreductase" evidence="1">
    <location>
        <begin position="21"/>
        <end position="87"/>
    </location>
</feature>
<dbReference type="InterPro" id="IPR020471">
    <property type="entry name" value="AKR"/>
</dbReference>
<dbReference type="InterPro" id="IPR036812">
    <property type="entry name" value="NAD(P)_OxRdtase_dom_sf"/>
</dbReference>
<sequence>MALKVVGNSITLNDGNKMPLLGLGSGVLNQLEPGLVSRAVETALDCGYRHIDTAYMYKSEEEVGTGIQNWLKKTGRKREEIFCSYKGMERMVGLGLTKSIGISNFSIKQTRRLIAISKIPPAVNQVFNFALDETDKRALLLLDKGEKGRFFLFTDIFKNDEHPEI</sequence>
<dbReference type="PROSITE" id="PS00062">
    <property type="entry name" value="ALDOKETO_REDUCTASE_2"/>
    <property type="match status" value="1"/>
</dbReference>
<evidence type="ECO:0000313" key="3">
    <source>
        <dbReference type="Proteomes" id="UP000326759"/>
    </source>
</evidence>
<keyword evidence="3" id="KW-1185">Reference proteome</keyword>
<reference evidence="2 3" key="1">
    <citation type="journal article" date="2019" name="PLoS Biol.">
        <title>Sex chromosomes control vertical transmission of feminizing Wolbachia symbionts in an isopod.</title>
        <authorList>
            <person name="Becking T."/>
            <person name="Chebbi M.A."/>
            <person name="Giraud I."/>
            <person name="Moumen B."/>
            <person name="Laverre T."/>
            <person name="Caubet Y."/>
            <person name="Peccoud J."/>
            <person name="Gilbert C."/>
            <person name="Cordaux R."/>
        </authorList>
    </citation>
    <scope>NUCLEOTIDE SEQUENCE [LARGE SCALE GENOMIC DNA]</scope>
    <source>
        <strain evidence="2">ANa2</strain>
        <tissue evidence="2">Whole body excluding digestive tract and cuticle</tissue>
    </source>
</reference>
<dbReference type="InterPro" id="IPR023210">
    <property type="entry name" value="NADP_OxRdtase_dom"/>
</dbReference>
<dbReference type="Pfam" id="PF00248">
    <property type="entry name" value="Aldo_ket_red"/>
    <property type="match status" value="1"/>
</dbReference>
<dbReference type="Gene3D" id="3.20.20.100">
    <property type="entry name" value="NADP-dependent oxidoreductase domain"/>
    <property type="match status" value="2"/>
</dbReference>
<gene>
    <name evidence="2" type="ORF">Anas_04560</name>
</gene>
<evidence type="ECO:0000313" key="2">
    <source>
        <dbReference type="EMBL" id="KAB7494764.1"/>
    </source>
</evidence>
<comment type="caution">
    <text evidence="2">The sequence shown here is derived from an EMBL/GenBank/DDBJ whole genome shotgun (WGS) entry which is preliminary data.</text>
</comment>
<dbReference type="SUPFAM" id="SSF51430">
    <property type="entry name" value="NAD(P)-linked oxidoreductase"/>
    <property type="match status" value="1"/>
</dbReference>
<dbReference type="AlphaFoldDB" id="A0A5N5SKZ5"/>
<protein>
    <submittedName>
        <fullName evidence="2">Aldose reductase</fullName>
    </submittedName>
</protein>
<evidence type="ECO:0000259" key="1">
    <source>
        <dbReference type="Pfam" id="PF00248"/>
    </source>
</evidence>
<dbReference type="Proteomes" id="UP000326759">
    <property type="component" value="Unassembled WGS sequence"/>
</dbReference>
<accession>A0A5N5SKZ5</accession>
<dbReference type="GO" id="GO:0016491">
    <property type="term" value="F:oxidoreductase activity"/>
    <property type="evidence" value="ECO:0007669"/>
    <property type="project" value="InterPro"/>
</dbReference>